<keyword evidence="2" id="KW-1185">Reference proteome</keyword>
<reference evidence="1 2" key="1">
    <citation type="submission" date="2018-05" db="EMBL/GenBank/DDBJ databases">
        <title>Rhodohalobacter halophilus gen. nov., sp. nov., a moderately halophilic member of the family Balneolaceae.</title>
        <authorList>
            <person name="Liu Z.-W."/>
        </authorList>
    </citation>
    <scope>NUCLEOTIDE SEQUENCE [LARGE SCALE GENOMIC DNA]</scope>
    <source>
        <strain evidence="1 2">8A47</strain>
    </source>
</reference>
<organism evidence="1 2">
    <name type="scientific">Rhodohalobacter mucosus</name>
    <dbReference type="NCBI Taxonomy" id="2079485"/>
    <lineage>
        <taxon>Bacteria</taxon>
        <taxon>Pseudomonadati</taxon>
        <taxon>Balneolota</taxon>
        <taxon>Balneolia</taxon>
        <taxon>Balneolales</taxon>
        <taxon>Balneolaceae</taxon>
        <taxon>Rhodohalobacter</taxon>
    </lineage>
</organism>
<evidence type="ECO:0000313" key="2">
    <source>
        <dbReference type="Proteomes" id="UP000245533"/>
    </source>
</evidence>
<dbReference type="Pfam" id="PF13646">
    <property type="entry name" value="HEAT_2"/>
    <property type="match status" value="1"/>
</dbReference>
<dbReference type="InterPro" id="IPR011989">
    <property type="entry name" value="ARM-like"/>
</dbReference>
<name>A0A316TV27_9BACT</name>
<dbReference type="EMBL" id="QGGB01000003">
    <property type="protein sequence ID" value="PWN07621.1"/>
    <property type="molecule type" value="Genomic_DNA"/>
</dbReference>
<dbReference type="Proteomes" id="UP000245533">
    <property type="component" value="Unassembled WGS sequence"/>
</dbReference>
<accession>A0A316TV27</accession>
<sequence length="785" mass="88749">MKFKAVTGTLFAITYLVNSLFSQDVNWDYEAYPWMPTEFRHLDAELRISETGRIEGDILYSLSMKDEEADSLMLDAPGLEIIGVEVQNEPAENYISRDKLIIALPQRFERGQNLSLRIQYRSETEFGIHQSALGTRFTSSLPRSTSHWLPVVDHPSVEFTAEFMFIHPAGKKLVMNGREGEGSVVSVDEEVTVYSVNPAITPTGLNWALGDLSIIATTTSQLWQQETDPDIVSAFSGRSDSQIYLYSEFETDYGSDIITNSAQLLLQMQQETGISYPFRDLHLILLKDDYWETKPYGSGIIYLFSNRGNIPGQVEESIVSQWFGAKLRERQWSNPEAVQMLRGWQLSRSDYEPVQGGQSPPPYNVFESGELTPWIHFNETRPDQSAWDKKLSEVVGNLFVSGNYVLSYNTLAEEVYKVSGVPLFDGVTLYESVSQLDSVYTYTADIAWEAGSDAAEINFRAENIAVDELVSVNVQEITPNEVRSQQFTFTGESDTVVLSVSPFTENLILELPDSENVQLKVNKPFSFWLYQLRSSNEPSFRVEAAAKLAEYADNPDLQLALTDLLQREENAAVVAQILRSFSTVTNGAAGTQQLFLRFLDSGNPDSVRAAAIDGLSLFTGDEQVISRLRSTLYQSETSSVRRAATRSLYETTEPDVFLNILERSITDDLALNDVPYMLRLLADKGEQESAVRFAETFLSDNFPYEIRKGVLDLILQYDSSGDRWQARLQRLLFDRDPRIRYHSQEALKLLPSEAARDLLDRRLPEEYDERVRRKLQSSVPGSGEQ</sequence>
<proteinExistence type="predicted"/>
<evidence type="ECO:0008006" key="3">
    <source>
        <dbReference type="Google" id="ProtNLM"/>
    </source>
</evidence>
<dbReference type="Gene3D" id="1.25.10.10">
    <property type="entry name" value="Leucine-rich Repeat Variant"/>
    <property type="match status" value="1"/>
</dbReference>
<dbReference type="AlphaFoldDB" id="A0A316TV27"/>
<dbReference type="OrthoDB" id="1522410at2"/>
<dbReference type="SUPFAM" id="SSF48371">
    <property type="entry name" value="ARM repeat"/>
    <property type="match status" value="1"/>
</dbReference>
<dbReference type="Gene3D" id="2.60.40.1730">
    <property type="entry name" value="tricorn interacting facor f3 domain"/>
    <property type="match status" value="1"/>
</dbReference>
<gene>
    <name evidence="1" type="ORF">DDZ15_05030</name>
</gene>
<evidence type="ECO:0000313" key="1">
    <source>
        <dbReference type="EMBL" id="PWN07621.1"/>
    </source>
</evidence>
<protein>
    <recommendedName>
        <fullName evidence="3">HEAT repeat protein</fullName>
    </recommendedName>
</protein>
<dbReference type="SUPFAM" id="SSF63737">
    <property type="entry name" value="Leukotriene A4 hydrolase N-terminal domain"/>
    <property type="match status" value="1"/>
</dbReference>
<comment type="caution">
    <text evidence="1">The sequence shown here is derived from an EMBL/GenBank/DDBJ whole genome shotgun (WGS) entry which is preliminary data.</text>
</comment>
<dbReference type="RefSeq" id="WP_109645713.1">
    <property type="nucleotide sequence ID" value="NZ_QGGB01000003.1"/>
</dbReference>
<dbReference type="InterPro" id="IPR016024">
    <property type="entry name" value="ARM-type_fold"/>
</dbReference>
<dbReference type="InterPro" id="IPR042097">
    <property type="entry name" value="Aminopeptidase_N-like_N_sf"/>
</dbReference>